<proteinExistence type="predicted"/>
<evidence type="ECO:0000313" key="1">
    <source>
        <dbReference type="EMBL" id="QTA90908.1"/>
    </source>
</evidence>
<keyword evidence="2" id="KW-1185">Reference proteome</keyword>
<protein>
    <submittedName>
        <fullName evidence="1">Uncharacterized protein</fullName>
    </submittedName>
</protein>
<dbReference type="AlphaFoldDB" id="A0A975BSQ1"/>
<dbReference type="EMBL" id="CP061800">
    <property type="protein sequence ID" value="QTA90908.1"/>
    <property type="molecule type" value="Genomic_DNA"/>
</dbReference>
<reference evidence="1" key="1">
    <citation type="journal article" date="2021" name="Microb. Physiol.">
        <title>Proteogenomic Insights into the Physiology of Marine, Sulfate-Reducing, Filamentous Desulfonema limicola and Desulfonema magnum.</title>
        <authorList>
            <person name="Schnaars V."/>
            <person name="Wohlbrand L."/>
            <person name="Scheve S."/>
            <person name="Hinrichs C."/>
            <person name="Reinhardt R."/>
            <person name="Rabus R."/>
        </authorList>
    </citation>
    <scope>NUCLEOTIDE SEQUENCE</scope>
    <source>
        <strain evidence="1">4be13</strain>
    </source>
</reference>
<evidence type="ECO:0000313" key="2">
    <source>
        <dbReference type="Proteomes" id="UP000663722"/>
    </source>
</evidence>
<organism evidence="1 2">
    <name type="scientific">Desulfonema magnum</name>
    <dbReference type="NCBI Taxonomy" id="45655"/>
    <lineage>
        <taxon>Bacteria</taxon>
        <taxon>Pseudomonadati</taxon>
        <taxon>Thermodesulfobacteriota</taxon>
        <taxon>Desulfobacteria</taxon>
        <taxon>Desulfobacterales</taxon>
        <taxon>Desulfococcaceae</taxon>
        <taxon>Desulfonema</taxon>
    </lineage>
</organism>
<dbReference type="Proteomes" id="UP000663722">
    <property type="component" value="Chromosome"/>
</dbReference>
<gene>
    <name evidence="1" type="ORF">dnm_069700</name>
</gene>
<accession>A0A975BSQ1</accession>
<dbReference type="KEGG" id="dmm:dnm_069700"/>
<sequence>MFKLREDITKIWQLIAEQSFCNAKAASAEKRHQAGKDKYEER</sequence>
<name>A0A975BSQ1_9BACT</name>